<dbReference type="PANTHER" id="PTHR12542">
    <property type="entry name" value="EXOCYST COMPLEX PROTEIN EXO70"/>
    <property type="match status" value="1"/>
</dbReference>
<dbReference type="Proteomes" id="UP001177003">
    <property type="component" value="Chromosome 1"/>
</dbReference>
<keyword evidence="3 4" id="KW-0268">Exocytosis</keyword>
<comment type="similarity">
    <text evidence="1 4">Belongs to the EXO70 family.</text>
</comment>
<dbReference type="InterPro" id="IPR046364">
    <property type="entry name" value="Exo70_C"/>
</dbReference>
<sequence length="269" mass="30735">MYSEMSTSSPLPKTLSPLINYGINLRGKACKDIRESVVGLTKRLAQTAQETFGDFEEAVEKDATKTVVSDGTFHPLTSYVINSVKFLFEYVKFRFYPYQIYTIRNLKRNTFLHNLKLVQLAVDIEAIDDQSEALEIEITPAPNAILSPESINNLECAGDYIKSSLKQTDRKEAGDGDGSVILSSYDSGLINWFNIILCLKMHWILFGLLIQILCDSVLWPIVVHWNRILLIFQKIKQRNIVRKSLYFSSDGYCKWWRLAKGSLSKRCCI</sequence>
<dbReference type="Gene3D" id="1.20.1280.170">
    <property type="entry name" value="Exocyst complex component Exo70"/>
    <property type="match status" value="1"/>
</dbReference>
<evidence type="ECO:0000256" key="4">
    <source>
        <dbReference type="RuleBase" id="RU365026"/>
    </source>
</evidence>
<evidence type="ECO:0000313" key="8">
    <source>
        <dbReference type="Proteomes" id="UP001177003"/>
    </source>
</evidence>
<keyword evidence="4" id="KW-0653">Protein transport</keyword>
<evidence type="ECO:0000313" key="7">
    <source>
        <dbReference type="EMBL" id="CAI9267372.1"/>
    </source>
</evidence>
<dbReference type="GO" id="GO:0000145">
    <property type="term" value="C:exocyst"/>
    <property type="evidence" value="ECO:0007669"/>
    <property type="project" value="InterPro"/>
</dbReference>
<keyword evidence="5" id="KW-1133">Transmembrane helix</keyword>
<dbReference type="AlphaFoldDB" id="A0AA35VTD8"/>
<keyword evidence="8" id="KW-1185">Reference proteome</keyword>
<evidence type="ECO:0000256" key="3">
    <source>
        <dbReference type="ARBA" id="ARBA00022483"/>
    </source>
</evidence>
<dbReference type="EMBL" id="OX465077">
    <property type="protein sequence ID" value="CAI9267372.1"/>
    <property type="molecule type" value="Genomic_DNA"/>
</dbReference>
<name>A0AA35VTD8_LACSI</name>
<dbReference type="InterPro" id="IPR016159">
    <property type="entry name" value="Cullin_repeat-like_dom_sf"/>
</dbReference>
<evidence type="ECO:0000256" key="5">
    <source>
        <dbReference type="SAM" id="Phobius"/>
    </source>
</evidence>
<dbReference type="GO" id="GO:0006887">
    <property type="term" value="P:exocytosis"/>
    <property type="evidence" value="ECO:0007669"/>
    <property type="project" value="UniProtKB-KW"/>
</dbReference>
<evidence type="ECO:0000256" key="2">
    <source>
        <dbReference type="ARBA" id="ARBA00022448"/>
    </source>
</evidence>
<keyword evidence="2 4" id="KW-0813">Transport</keyword>
<dbReference type="SUPFAM" id="SSF74788">
    <property type="entry name" value="Cullin repeat-like"/>
    <property type="match status" value="1"/>
</dbReference>
<organism evidence="7 8">
    <name type="scientific">Lactuca saligna</name>
    <name type="common">Willowleaf lettuce</name>
    <dbReference type="NCBI Taxonomy" id="75948"/>
    <lineage>
        <taxon>Eukaryota</taxon>
        <taxon>Viridiplantae</taxon>
        <taxon>Streptophyta</taxon>
        <taxon>Embryophyta</taxon>
        <taxon>Tracheophyta</taxon>
        <taxon>Spermatophyta</taxon>
        <taxon>Magnoliopsida</taxon>
        <taxon>eudicotyledons</taxon>
        <taxon>Gunneridae</taxon>
        <taxon>Pentapetalae</taxon>
        <taxon>asterids</taxon>
        <taxon>campanulids</taxon>
        <taxon>Asterales</taxon>
        <taxon>Asteraceae</taxon>
        <taxon>Cichorioideae</taxon>
        <taxon>Cichorieae</taxon>
        <taxon>Lactucinae</taxon>
        <taxon>Lactuca</taxon>
    </lineage>
</organism>
<dbReference type="PANTHER" id="PTHR12542:SF41">
    <property type="entry name" value="EXOCYST COMPLEX COMPONENT 7"/>
    <property type="match status" value="1"/>
</dbReference>
<reference evidence="7" key="1">
    <citation type="submission" date="2023-04" db="EMBL/GenBank/DDBJ databases">
        <authorList>
            <person name="Vijverberg K."/>
            <person name="Xiong W."/>
            <person name="Schranz E."/>
        </authorList>
    </citation>
    <scope>NUCLEOTIDE SEQUENCE</scope>
</reference>
<keyword evidence="5" id="KW-0812">Transmembrane</keyword>
<comment type="function">
    <text evidence="4">Component of the exocyst complex.</text>
</comment>
<proteinExistence type="inferred from homology"/>
<evidence type="ECO:0000259" key="6">
    <source>
        <dbReference type="Pfam" id="PF03081"/>
    </source>
</evidence>
<evidence type="ECO:0000256" key="1">
    <source>
        <dbReference type="ARBA" id="ARBA00006756"/>
    </source>
</evidence>
<feature type="transmembrane region" description="Helical" evidence="5">
    <location>
        <begin position="203"/>
        <end position="225"/>
    </location>
</feature>
<dbReference type="InterPro" id="IPR004140">
    <property type="entry name" value="Exo70"/>
</dbReference>
<dbReference type="Pfam" id="PF03081">
    <property type="entry name" value="Exo70_C"/>
    <property type="match status" value="1"/>
</dbReference>
<feature type="domain" description="Exocyst complex subunit Exo70 C-terminal" evidence="6">
    <location>
        <begin position="26"/>
        <end position="90"/>
    </location>
</feature>
<protein>
    <recommendedName>
        <fullName evidence="4">Exocyst subunit Exo70 family protein</fullName>
    </recommendedName>
</protein>
<accession>A0AA35VTD8</accession>
<dbReference type="GO" id="GO:0015031">
    <property type="term" value="P:protein transport"/>
    <property type="evidence" value="ECO:0007669"/>
    <property type="project" value="UniProtKB-KW"/>
</dbReference>
<keyword evidence="5" id="KW-0472">Membrane</keyword>
<gene>
    <name evidence="7" type="ORF">LSALG_LOCUS7862</name>
</gene>
<dbReference type="GO" id="GO:0005546">
    <property type="term" value="F:phosphatidylinositol-4,5-bisphosphate binding"/>
    <property type="evidence" value="ECO:0007669"/>
    <property type="project" value="InterPro"/>
</dbReference>